<gene>
    <name evidence="2" type="ORF">LCGC14_2475370</name>
</gene>
<sequence>MSTWAYRAVLHDLDPEPWVGLHEVHYDAGQVSGWTRDPVPFVCGQDEVEGDRPVGLTQALSMASADLRHSPMLKESELPGSEETGPTQRSATYLHKQEGV</sequence>
<proteinExistence type="predicted"/>
<dbReference type="EMBL" id="LAZR01038865">
    <property type="protein sequence ID" value="KKL18453.1"/>
    <property type="molecule type" value="Genomic_DNA"/>
</dbReference>
<evidence type="ECO:0000313" key="2">
    <source>
        <dbReference type="EMBL" id="KKL18453.1"/>
    </source>
</evidence>
<feature type="compositionally biased region" description="Basic and acidic residues" evidence="1">
    <location>
        <begin position="66"/>
        <end position="77"/>
    </location>
</feature>
<feature type="region of interest" description="Disordered" evidence="1">
    <location>
        <begin position="66"/>
        <end position="100"/>
    </location>
</feature>
<name>A0A0F9E2Z2_9ZZZZ</name>
<comment type="caution">
    <text evidence="2">The sequence shown here is derived from an EMBL/GenBank/DDBJ whole genome shotgun (WGS) entry which is preliminary data.</text>
</comment>
<dbReference type="AlphaFoldDB" id="A0A0F9E2Z2"/>
<reference evidence="2" key="1">
    <citation type="journal article" date="2015" name="Nature">
        <title>Complex archaea that bridge the gap between prokaryotes and eukaryotes.</title>
        <authorList>
            <person name="Spang A."/>
            <person name="Saw J.H."/>
            <person name="Jorgensen S.L."/>
            <person name="Zaremba-Niedzwiedzka K."/>
            <person name="Martijn J."/>
            <person name="Lind A.E."/>
            <person name="van Eijk R."/>
            <person name="Schleper C."/>
            <person name="Guy L."/>
            <person name="Ettema T.J."/>
        </authorList>
    </citation>
    <scope>NUCLEOTIDE SEQUENCE</scope>
</reference>
<evidence type="ECO:0000256" key="1">
    <source>
        <dbReference type="SAM" id="MobiDB-lite"/>
    </source>
</evidence>
<organism evidence="2">
    <name type="scientific">marine sediment metagenome</name>
    <dbReference type="NCBI Taxonomy" id="412755"/>
    <lineage>
        <taxon>unclassified sequences</taxon>
        <taxon>metagenomes</taxon>
        <taxon>ecological metagenomes</taxon>
    </lineage>
</organism>
<protein>
    <submittedName>
        <fullName evidence="2">Uncharacterized protein</fullName>
    </submittedName>
</protein>
<accession>A0A0F9E2Z2</accession>